<proteinExistence type="predicted"/>
<sequence>MAEQTAASFQQLPKRILDKIIYLWYEPLNHPAMQRYICKYEELCRLSWTCRGLRQTIKPLLRQRLIFEQYDMRLGQRDSAFITFEEIGEAKKQPAQPKWFTNMPMLVLSGEMERVSEVLISSHEMTPEPLSVLTQLQEHKVDRYEWPNATRLLLNFPSDGILDSHSRPAAEGEWFSDEHLAMMSRFLVKKFPNVNTVHMRDSNCKQLGLRNTLSSYISEQLSKLTCLHLHFHHLPVFGVKMLPAQITHLELVQSASGSSGGDIMELPRMVAPTLVSLTLDAVVISQLWDRFCGLPGTPASRVVEFSRLESLELRFYMPFLRIPTRKDDEYLWDNSLPGDYYDSDAVESSVGSARNLSTKLTLRTIPVRDRSPKYTTIRAGSKQPRFPQLRVLRLRQYPGRLSEFLSYIAADKLQTLDVTGDLVVFKGLRLDKLTSMTSCSLSSHSPHARREWAHARRLVLKPFKQGRNLRHLSVGVAAETPMSIPPAMINVQSTGIRELELTLRIAIPDLIPLLCKLPQLESLSLMRLYLLHLPSHAGTAEGMAQALLASGISTPLDSKILHVKFEMFHTDKCERTVLYNVMLLITRTVSLRKLRMTGYFIHKFYRELLPLLKIPQLFPHIRHLASLELSDGFS</sequence>
<dbReference type="OrthoDB" id="5540870at2759"/>
<accession>A0A9W8M0E6</accession>
<name>A0A9W8M0E6_9FUNG</name>
<evidence type="ECO:0000313" key="1">
    <source>
        <dbReference type="EMBL" id="KAJ2851075.1"/>
    </source>
</evidence>
<dbReference type="EMBL" id="JANBUW010000018">
    <property type="protein sequence ID" value="KAJ2851075.1"/>
    <property type="molecule type" value="Genomic_DNA"/>
</dbReference>
<evidence type="ECO:0000313" key="2">
    <source>
        <dbReference type="Proteomes" id="UP001139887"/>
    </source>
</evidence>
<keyword evidence="2" id="KW-1185">Reference proteome</keyword>
<reference evidence="1" key="1">
    <citation type="submission" date="2022-07" db="EMBL/GenBank/DDBJ databases">
        <title>Phylogenomic reconstructions and comparative analyses of Kickxellomycotina fungi.</title>
        <authorList>
            <person name="Reynolds N.K."/>
            <person name="Stajich J.E."/>
            <person name="Barry K."/>
            <person name="Grigoriev I.V."/>
            <person name="Crous P."/>
            <person name="Smith M.E."/>
        </authorList>
    </citation>
    <scope>NUCLEOTIDE SEQUENCE</scope>
    <source>
        <strain evidence="1">NRRL 1566</strain>
    </source>
</reference>
<gene>
    <name evidence="1" type="ORF">IWW36_001422</name>
</gene>
<dbReference type="Proteomes" id="UP001139887">
    <property type="component" value="Unassembled WGS sequence"/>
</dbReference>
<comment type="caution">
    <text evidence="1">The sequence shown here is derived from an EMBL/GenBank/DDBJ whole genome shotgun (WGS) entry which is preliminary data.</text>
</comment>
<protein>
    <submittedName>
        <fullName evidence="1">Uncharacterized protein</fullName>
    </submittedName>
</protein>
<dbReference type="AlphaFoldDB" id="A0A9W8M0E6"/>
<dbReference type="SUPFAM" id="SSF52047">
    <property type="entry name" value="RNI-like"/>
    <property type="match status" value="1"/>
</dbReference>
<organism evidence="1 2">
    <name type="scientific">Coemansia brasiliensis</name>
    <dbReference type="NCBI Taxonomy" id="2650707"/>
    <lineage>
        <taxon>Eukaryota</taxon>
        <taxon>Fungi</taxon>
        <taxon>Fungi incertae sedis</taxon>
        <taxon>Zoopagomycota</taxon>
        <taxon>Kickxellomycotina</taxon>
        <taxon>Kickxellomycetes</taxon>
        <taxon>Kickxellales</taxon>
        <taxon>Kickxellaceae</taxon>
        <taxon>Coemansia</taxon>
    </lineage>
</organism>